<keyword evidence="1" id="KW-0732">Signal</keyword>
<organism evidence="2 3">
    <name type="scientific">Myxococcus llanfairpwllgwyngyllgogerychwyrndrobwllllantysiliogogogochensis</name>
    <dbReference type="NCBI Taxonomy" id="2590453"/>
    <lineage>
        <taxon>Bacteria</taxon>
        <taxon>Pseudomonadati</taxon>
        <taxon>Myxococcota</taxon>
        <taxon>Myxococcia</taxon>
        <taxon>Myxococcales</taxon>
        <taxon>Cystobacterineae</taxon>
        <taxon>Myxococcaceae</taxon>
        <taxon>Myxococcus</taxon>
    </lineage>
</organism>
<comment type="caution">
    <text evidence="2">The sequence shown here is derived from an EMBL/GenBank/DDBJ whole genome shotgun (WGS) entry which is preliminary data.</text>
</comment>
<name>A0A540WVN0_9BACT</name>
<feature type="chain" id="PRO_5022133229" description="Lipoprotein" evidence="1">
    <location>
        <begin position="18"/>
        <end position="288"/>
    </location>
</feature>
<accession>A0A540WVN0</accession>
<protein>
    <recommendedName>
        <fullName evidence="4">Lipoprotein</fullName>
    </recommendedName>
</protein>
<dbReference type="OrthoDB" id="9960660at2"/>
<sequence>MKNHLGLLLAGTCTALAAGCGASEEALLEGPATTRASASVEDAAFTTLDYPGCEQDYSDHNTPVLYEGITTERKACSGETSTVFVNFLHEVPAGITLDLFQANSFGKFGLDDKLAQRAPLHLVKLDTFVNPWGVPITRYRISISYTLVESEYCRHATFSAAYQLATHCPELPTIRSPPQTDSLTPKTYAVYPFTVSSASNAGAHKFVAIPSVTSCSECHKPALGPTPEHVFEYRRTGTTPWSTITRGDYLAFEVTVASAGVYEFRSKGRLKPNGSYSSYSPVSVLYVP</sequence>
<dbReference type="AlphaFoldDB" id="A0A540WVN0"/>
<dbReference type="Proteomes" id="UP000315369">
    <property type="component" value="Unassembled WGS sequence"/>
</dbReference>
<evidence type="ECO:0000313" key="3">
    <source>
        <dbReference type="Proteomes" id="UP000315369"/>
    </source>
</evidence>
<dbReference type="RefSeq" id="WP_141645194.1">
    <property type="nucleotide sequence ID" value="NZ_VIFM01000113.1"/>
</dbReference>
<dbReference type="PROSITE" id="PS51257">
    <property type="entry name" value="PROKAR_LIPOPROTEIN"/>
    <property type="match status" value="1"/>
</dbReference>
<dbReference type="EMBL" id="VIFM01000113">
    <property type="protein sequence ID" value="TQF13072.1"/>
    <property type="molecule type" value="Genomic_DNA"/>
</dbReference>
<evidence type="ECO:0000313" key="2">
    <source>
        <dbReference type="EMBL" id="TQF13072.1"/>
    </source>
</evidence>
<keyword evidence="3" id="KW-1185">Reference proteome</keyword>
<reference evidence="2 3" key="1">
    <citation type="submission" date="2019-06" db="EMBL/GenBank/DDBJ databases">
        <authorList>
            <person name="Livingstone P."/>
            <person name="Whitworth D."/>
        </authorList>
    </citation>
    <scope>NUCLEOTIDE SEQUENCE [LARGE SCALE GENOMIC DNA]</scope>
    <source>
        <strain evidence="2 3">AM401</strain>
    </source>
</reference>
<evidence type="ECO:0000256" key="1">
    <source>
        <dbReference type="SAM" id="SignalP"/>
    </source>
</evidence>
<proteinExistence type="predicted"/>
<gene>
    <name evidence="2" type="ORF">FJV41_25710</name>
</gene>
<evidence type="ECO:0008006" key="4">
    <source>
        <dbReference type="Google" id="ProtNLM"/>
    </source>
</evidence>
<feature type="signal peptide" evidence="1">
    <location>
        <begin position="1"/>
        <end position="17"/>
    </location>
</feature>